<dbReference type="PROSITE" id="PS00061">
    <property type="entry name" value="ADH_SHORT"/>
    <property type="match status" value="1"/>
</dbReference>
<dbReference type="PANTHER" id="PTHR24321">
    <property type="entry name" value="DEHYDROGENASES, SHORT CHAIN"/>
    <property type="match status" value="1"/>
</dbReference>
<organism evidence="3 4">
    <name type="scientific">Aliiglaciecola litoralis</name>
    <dbReference type="NCBI Taxonomy" id="582857"/>
    <lineage>
        <taxon>Bacteria</taxon>
        <taxon>Pseudomonadati</taxon>
        <taxon>Pseudomonadota</taxon>
        <taxon>Gammaproteobacteria</taxon>
        <taxon>Alteromonadales</taxon>
        <taxon>Alteromonadaceae</taxon>
        <taxon>Aliiglaciecola</taxon>
    </lineage>
</organism>
<evidence type="ECO:0000256" key="2">
    <source>
        <dbReference type="ARBA" id="ARBA00023002"/>
    </source>
</evidence>
<dbReference type="NCBIfam" id="NF004818">
    <property type="entry name" value="PRK06172.1"/>
    <property type="match status" value="1"/>
</dbReference>
<dbReference type="SUPFAM" id="SSF51735">
    <property type="entry name" value="NAD(P)-binding Rossmann-fold domains"/>
    <property type="match status" value="1"/>
</dbReference>
<dbReference type="EMBL" id="BAAAFD010000001">
    <property type="protein sequence ID" value="GAA0852989.1"/>
    <property type="molecule type" value="Genomic_DNA"/>
</dbReference>
<keyword evidence="4" id="KW-1185">Reference proteome</keyword>
<reference evidence="4" key="1">
    <citation type="journal article" date="2019" name="Int. J. Syst. Evol. Microbiol.">
        <title>The Global Catalogue of Microorganisms (GCM) 10K type strain sequencing project: providing services to taxonomists for standard genome sequencing and annotation.</title>
        <authorList>
            <consortium name="The Broad Institute Genomics Platform"/>
            <consortium name="The Broad Institute Genome Sequencing Center for Infectious Disease"/>
            <person name="Wu L."/>
            <person name="Ma J."/>
        </authorList>
    </citation>
    <scope>NUCLEOTIDE SEQUENCE [LARGE SCALE GENOMIC DNA]</scope>
    <source>
        <strain evidence="4">JCM 15896</strain>
    </source>
</reference>
<dbReference type="InterPro" id="IPR020904">
    <property type="entry name" value="Sc_DH/Rdtase_CS"/>
</dbReference>
<evidence type="ECO:0000313" key="3">
    <source>
        <dbReference type="EMBL" id="GAA0852989.1"/>
    </source>
</evidence>
<evidence type="ECO:0000256" key="1">
    <source>
        <dbReference type="ARBA" id="ARBA00006484"/>
    </source>
</evidence>
<dbReference type="Pfam" id="PF13561">
    <property type="entry name" value="adh_short_C2"/>
    <property type="match status" value="1"/>
</dbReference>
<accession>A0ABP3WMQ3</accession>
<dbReference type="PRINTS" id="PR00081">
    <property type="entry name" value="GDHRDH"/>
</dbReference>
<dbReference type="CDD" id="cd05233">
    <property type="entry name" value="SDR_c"/>
    <property type="match status" value="1"/>
</dbReference>
<dbReference type="InterPro" id="IPR036291">
    <property type="entry name" value="NAD(P)-bd_dom_sf"/>
</dbReference>
<evidence type="ECO:0000313" key="4">
    <source>
        <dbReference type="Proteomes" id="UP001500359"/>
    </source>
</evidence>
<protein>
    <submittedName>
        <fullName evidence="3">SDR family oxidoreductase</fullName>
    </submittedName>
</protein>
<comment type="similarity">
    <text evidence="1">Belongs to the short-chain dehydrogenases/reductases (SDR) family.</text>
</comment>
<gene>
    <name evidence="3" type="ORF">GCM10009114_04620</name>
</gene>
<dbReference type="Gene3D" id="3.40.50.720">
    <property type="entry name" value="NAD(P)-binding Rossmann-like Domain"/>
    <property type="match status" value="1"/>
</dbReference>
<comment type="caution">
    <text evidence="3">The sequence shown here is derived from an EMBL/GenBank/DDBJ whole genome shotgun (WGS) entry which is preliminary data.</text>
</comment>
<sequence>MKREMQFKDKVVLVTGAAGAIGAQTAKAFAAQGANVVLSDNDPAVEEVALALSEKGYKAVFKTCDVSRIDSVKRLFEFIRVHFNRLDIAFNNAGVDIENCKLAEGSESVYSKIMDVNVKGVWLCMQQEINMMLKTEAGVIVNTASVAGLGAAPTMSVYSASKHAVIGLTKSAAVEYAKSGIRINAVCPAVIDTEMYRRALDGDPKKEIAINRMHPIGRIGQPEEVASAVLYLCSDSASFTTGISLPVDGGATAI</sequence>
<proteinExistence type="inferred from homology"/>
<dbReference type="InterPro" id="IPR002347">
    <property type="entry name" value="SDR_fam"/>
</dbReference>
<dbReference type="PRINTS" id="PR00080">
    <property type="entry name" value="SDRFAMILY"/>
</dbReference>
<dbReference type="PANTHER" id="PTHR24321:SF11">
    <property type="entry name" value="BLR0893 PROTEIN"/>
    <property type="match status" value="1"/>
</dbReference>
<dbReference type="NCBIfam" id="NF005559">
    <property type="entry name" value="PRK07231.1"/>
    <property type="match status" value="1"/>
</dbReference>
<name>A0ABP3WMQ3_9ALTE</name>
<dbReference type="Proteomes" id="UP001500359">
    <property type="component" value="Unassembled WGS sequence"/>
</dbReference>
<keyword evidence="2" id="KW-0560">Oxidoreductase</keyword>